<gene>
    <name evidence="2" type="ORF">QPX54_02905</name>
</gene>
<dbReference type="Gene3D" id="2.130.10.10">
    <property type="entry name" value="YVTN repeat-like/Quinoprotein amine dehydrogenase"/>
    <property type="match status" value="1"/>
</dbReference>
<feature type="signal peptide" evidence="1">
    <location>
        <begin position="1"/>
        <end position="30"/>
    </location>
</feature>
<comment type="caution">
    <text evidence="2">The sequence shown here is derived from an EMBL/GenBank/DDBJ whole genome shotgun (WGS) entry which is preliminary data.</text>
</comment>
<organism evidence="2 3">
    <name type="scientific">Corynebacterium propinquum</name>
    <dbReference type="NCBI Taxonomy" id="43769"/>
    <lineage>
        <taxon>Bacteria</taxon>
        <taxon>Bacillati</taxon>
        <taxon>Actinomycetota</taxon>
        <taxon>Actinomycetes</taxon>
        <taxon>Mycobacteriales</taxon>
        <taxon>Corynebacteriaceae</taxon>
        <taxon>Corynebacterium</taxon>
    </lineage>
</organism>
<accession>A0AAP4F9L6</accession>
<protein>
    <recommendedName>
        <fullName evidence="4">Prolipoprotein LppL</fullName>
    </recommendedName>
</protein>
<evidence type="ECO:0000313" key="3">
    <source>
        <dbReference type="Proteomes" id="UP001226160"/>
    </source>
</evidence>
<evidence type="ECO:0008006" key="4">
    <source>
        <dbReference type="Google" id="ProtNLM"/>
    </source>
</evidence>
<evidence type="ECO:0000256" key="1">
    <source>
        <dbReference type="SAM" id="SignalP"/>
    </source>
</evidence>
<feature type="chain" id="PRO_5042992645" description="Prolipoprotein LppL" evidence="1">
    <location>
        <begin position="31"/>
        <end position="365"/>
    </location>
</feature>
<dbReference type="EMBL" id="JASNVP010000002">
    <property type="protein sequence ID" value="MDK4325463.1"/>
    <property type="molecule type" value="Genomic_DNA"/>
</dbReference>
<dbReference type="Proteomes" id="UP001226160">
    <property type="component" value="Unassembled WGS sequence"/>
</dbReference>
<dbReference type="PROSITE" id="PS51257">
    <property type="entry name" value="PROKAR_LIPOPROTEIN"/>
    <property type="match status" value="1"/>
</dbReference>
<proteinExistence type="predicted"/>
<dbReference type="SUPFAM" id="SSF101898">
    <property type="entry name" value="NHL repeat"/>
    <property type="match status" value="1"/>
</dbReference>
<evidence type="ECO:0000313" key="2">
    <source>
        <dbReference type="EMBL" id="MDK4325463.1"/>
    </source>
</evidence>
<dbReference type="RefSeq" id="WP_126843776.1">
    <property type="nucleotide sequence ID" value="NZ_CP091865.1"/>
</dbReference>
<reference evidence="2" key="1">
    <citation type="submission" date="2023-05" db="EMBL/GenBank/DDBJ databases">
        <title>Metabolic capabilities are highly conserved among human nasal-associated Corynebacterium species in pangenomic analyses.</title>
        <authorList>
            <person name="Tran T.H."/>
            <person name="Roberts A.Q."/>
            <person name="Escapa I.F."/>
            <person name="Gao W."/>
            <person name="Conlan S."/>
            <person name="Kong H."/>
            <person name="Segre J.A."/>
            <person name="Kelly M.S."/>
            <person name="Lemon K.P."/>
        </authorList>
    </citation>
    <scope>NUCLEOTIDE SEQUENCE</scope>
    <source>
        <strain evidence="2">KPL2654</strain>
    </source>
</reference>
<dbReference type="AlphaFoldDB" id="A0AAP4F9L6"/>
<sequence length="365" mass="38405">MNIRFRSAHFRPYAFSACAVAASAILVACADNPALPGADVPDMGKATPVPSSDQADTTELAGEVITRPEFAAVSDMAVVGKNLALRTDDSLWLGTVDELADAGTTVDIAAECGELTATEQHFILACGDSVHVFSAGESDGEEITPEVEFPVTAATRMNNGDLVVASDESAEVAIVSPRGEVMSTFTAAAPTDELVHVESASHGEQLVRTWREDTTIQNLDWRNERGGGTLRVGLGVGDIAVGDEGLVLAADTRGNQLAVYTALDVIRLHQTTPVPAGPWSVAWDSERDLAWVASTKHNLLTAFRISSGIPQRAAQLKTLADAQSLVVTDDGTLVLASATGHGIQVITQPEVAQPELSEQPEENAQ</sequence>
<keyword evidence="1" id="KW-0732">Signal</keyword>
<name>A0AAP4F9L6_9CORY</name>
<dbReference type="InterPro" id="IPR015943">
    <property type="entry name" value="WD40/YVTN_repeat-like_dom_sf"/>
</dbReference>